<reference evidence="2" key="1">
    <citation type="submission" date="2018-02" db="EMBL/GenBank/DDBJ databases">
        <authorList>
            <person name="Cohen D.B."/>
            <person name="Kent A.D."/>
        </authorList>
    </citation>
    <scope>NUCLEOTIDE SEQUENCE</scope>
</reference>
<proteinExistence type="predicted"/>
<sequence>MDVDRLRISPPLVFLSETPKFSGSLGKNLVFESSTQSFSGSLGKNLVFRIFTAIVETLPLVDLPYDTKMKNAKKKKRRARASNFNGKGVVATNGEDEESKALQALAEAFSLASLDDVVLAYNEANGDPDIAVEILAASLTDSTDFLSASSGLGSSSGWSTSGSSEGFVESEYIQNVLNRKDGFKGTKQKRVI</sequence>
<dbReference type="InterPro" id="IPR056254">
    <property type="entry name" value="At5g58720/SDE5-like_UBA-like"/>
</dbReference>
<evidence type="ECO:0000313" key="2">
    <source>
        <dbReference type="EMBL" id="SPD27986.1"/>
    </source>
</evidence>
<dbReference type="Pfam" id="PF24767">
    <property type="entry name" value="UBA_At5g58720"/>
    <property type="match status" value="1"/>
</dbReference>
<dbReference type="EMBL" id="OIVN01006215">
    <property type="protein sequence ID" value="SPD27986.1"/>
    <property type="molecule type" value="Genomic_DNA"/>
</dbReference>
<feature type="domain" description="At5g58720/SDE5-like UBA-like" evidence="1">
    <location>
        <begin position="96"/>
        <end position="138"/>
    </location>
</feature>
<evidence type="ECO:0000259" key="1">
    <source>
        <dbReference type="Pfam" id="PF24767"/>
    </source>
</evidence>
<accession>A0A2N9IR80</accession>
<name>A0A2N9IR80_FAGSY</name>
<dbReference type="AlphaFoldDB" id="A0A2N9IR80"/>
<organism evidence="2">
    <name type="scientific">Fagus sylvatica</name>
    <name type="common">Beechnut</name>
    <dbReference type="NCBI Taxonomy" id="28930"/>
    <lineage>
        <taxon>Eukaryota</taxon>
        <taxon>Viridiplantae</taxon>
        <taxon>Streptophyta</taxon>
        <taxon>Embryophyta</taxon>
        <taxon>Tracheophyta</taxon>
        <taxon>Spermatophyta</taxon>
        <taxon>Magnoliopsida</taxon>
        <taxon>eudicotyledons</taxon>
        <taxon>Gunneridae</taxon>
        <taxon>Pentapetalae</taxon>
        <taxon>rosids</taxon>
        <taxon>fabids</taxon>
        <taxon>Fagales</taxon>
        <taxon>Fagaceae</taxon>
        <taxon>Fagus</taxon>
    </lineage>
</organism>
<protein>
    <recommendedName>
        <fullName evidence="1">At5g58720/SDE5-like UBA-like domain-containing protein</fullName>
    </recommendedName>
</protein>
<gene>
    <name evidence="2" type="ORF">FSB_LOCUS55868</name>
</gene>